<feature type="domain" description="Thioredoxin" evidence="1">
    <location>
        <begin position="9"/>
        <end position="165"/>
    </location>
</feature>
<sequence length="187" mass="20311">MARTDSMMMPLGTPAPDFTLPDTVSGRSLSLADVAGEKATLVMFICNHCPYVIHVNDELIRLAHDYQPQGVGFVAISSNDVDNYPDDAPDKMTEVARRLGYPFPYLYDETQEVAGAYDAVCTPDFFAFDADLKCAYRGQLDGSRPKNGEPVTGADMRAALDAIIAGEIIPDDVQVPSQGCNIKWKAA</sequence>
<dbReference type="InterPro" id="IPR000866">
    <property type="entry name" value="AhpC/TSA"/>
</dbReference>
<keyword evidence="3" id="KW-1185">Reference proteome</keyword>
<dbReference type="InterPro" id="IPR036249">
    <property type="entry name" value="Thioredoxin-like_sf"/>
</dbReference>
<dbReference type="EMBL" id="JAVRIB010000002">
    <property type="protein sequence ID" value="MDT0633896.1"/>
    <property type="molecule type" value="Genomic_DNA"/>
</dbReference>
<comment type="caution">
    <text evidence="2">The sequence shown here is derived from an EMBL/GenBank/DDBJ whole genome shotgun (WGS) entry which is preliminary data.</text>
</comment>
<dbReference type="SUPFAM" id="SSF52833">
    <property type="entry name" value="Thioredoxin-like"/>
    <property type="match status" value="1"/>
</dbReference>
<dbReference type="CDD" id="cd02969">
    <property type="entry name" value="PRX_like1"/>
    <property type="match status" value="1"/>
</dbReference>
<dbReference type="PANTHER" id="PTHR43640">
    <property type="entry name" value="OS07G0260300 PROTEIN"/>
    <property type="match status" value="1"/>
</dbReference>
<gene>
    <name evidence="2" type="ORF">RM532_02870</name>
</gene>
<accession>A0ABU3BX63</accession>
<dbReference type="InterPro" id="IPR013766">
    <property type="entry name" value="Thioredoxin_domain"/>
</dbReference>
<reference evidence="2 3" key="1">
    <citation type="submission" date="2023-09" db="EMBL/GenBank/DDBJ databases">
        <authorList>
            <person name="Rey-Velasco X."/>
        </authorList>
    </citation>
    <scope>NUCLEOTIDE SEQUENCE [LARGE SCALE GENOMIC DNA]</scope>
    <source>
        <strain evidence="2 3">W335</strain>
    </source>
</reference>
<dbReference type="Proteomes" id="UP001251857">
    <property type="component" value="Unassembled WGS sequence"/>
</dbReference>
<name>A0ABU3BX63_9GAMM</name>
<evidence type="ECO:0000259" key="1">
    <source>
        <dbReference type="PROSITE" id="PS51352"/>
    </source>
</evidence>
<proteinExistence type="predicted"/>
<evidence type="ECO:0000313" key="3">
    <source>
        <dbReference type="Proteomes" id="UP001251857"/>
    </source>
</evidence>
<dbReference type="PANTHER" id="PTHR43640:SF1">
    <property type="entry name" value="THIOREDOXIN-DEPENDENT PEROXIREDOXIN"/>
    <property type="match status" value="1"/>
</dbReference>
<dbReference type="Pfam" id="PF00578">
    <property type="entry name" value="AhpC-TSA"/>
    <property type="match status" value="1"/>
</dbReference>
<protein>
    <submittedName>
        <fullName evidence="2">Thioredoxin family protein</fullName>
    </submittedName>
</protein>
<organism evidence="2 3">
    <name type="scientific">Spectribacter hydrogenoxidans</name>
    <dbReference type="NCBI Taxonomy" id="3075608"/>
    <lineage>
        <taxon>Bacteria</taxon>
        <taxon>Pseudomonadati</taxon>
        <taxon>Pseudomonadota</taxon>
        <taxon>Gammaproteobacteria</taxon>
        <taxon>Salinisphaerales</taxon>
        <taxon>Salinisphaeraceae</taxon>
        <taxon>Spectribacter</taxon>
    </lineage>
</organism>
<dbReference type="Gene3D" id="3.40.30.10">
    <property type="entry name" value="Glutaredoxin"/>
    <property type="match status" value="1"/>
</dbReference>
<dbReference type="PROSITE" id="PS51352">
    <property type="entry name" value="THIOREDOXIN_2"/>
    <property type="match status" value="1"/>
</dbReference>
<evidence type="ECO:0000313" key="2">
    <source>
        <dbReference type="EMBL" id="MDT0633896.1"/>
    </source>
</evidence>
<dbReference type="RefSeq" id="WP_311651623.1">
    <property type="nucleotide sequence ID" value="NZ_JAVRIB010000002.1"/>
</dbReference>
<dbReference type="InterPro" id="IPR047262">
    <property type="entry name" value="PRX-like1"/>
</dbReference>